<evidence type="ECO:0000256" key="2">
    <source>
        <dbReference type="SAM" id="Phobius"/>
    </source>
</evidence>
<dbReference type="OrthoDB" id="8021210at2"/>
<dbReference type="EMBL" id="QUQO01000001">
    <property type="protein sequence ID" value="RFB04835.1"/>
    <property type="molecule type" value="Genomic_DNA"/>
</dbReference>
<protein>
    <submittedName>
        <fullName evidence="3">Tetratricopeptide repeat protein</fullName>
    </submittedName>
</protein>
<dbReference type="RefSeq" id="WP_116391468.1">
    <property type="nucleotide sequence ID" value="NZ_QUQO01000001.1"/>
</dbReference>
<keyword evidence="2" id="KW-1133">Transmembrane helix</keyword>
<feature type="region of interest" description="Disordered" evidence="1">
    <location>
        <begin position="1"/>
        <end position="25"/>
    </location>
</feature>
<dbReference type="Proteomes" id="UP000264589">
    <property type="component" value="Unassembled WGS sequence"/>
</dbReference>
<dbReference type="InParanoid" id="A0A371RHC8"/>
<proteinExistence type="predicted"/>
<keyword evidence="2" id="KW-0812">Transmembrane</keyword>
<dbReference type="InterPro" id="IPR019734">
    <property type="entry name" value="TPR_rpt"/>
</dbReference>
<name>A0A371RHC8_9PROT</name>
<sequence>MTENQTQEEKAGEEDLPADGVESQIDDLSPKTRSQIVQDFIRSRVVRWSAAGVAFVGAVSFFGNFATIVSMFQPSTASSKQVEDLQSELAAQRLMIAQLLEQTAPSDPAELSPSRVAERRDAAMRVANADPAAAQAIANGDFRTGFRALQARADDLSADAAIAWRDLGALAYDRDPAIALEAYQQAARIDPGHYETWIALSALEYEQNGDVRAAKAAAASAADVADDLDKRLTALSELAFLEFEAGELELARQRFQQILQIVRPLNEAEPGNDEYLLILADTLEGLADVEAMLGDPNAARTSHEEVLVLRRQRLAAQPDEPARRRDLSSALESAGELALEAGDFPRAEALFAESLAIDRQLATNEPDSLRAQRNLAVSLEMYGDVLMELERPAEALSHYRESLQISRLLMASHPLNAQFREDVAFSLAQTGGAYRAVGNDQAAKATFIEMLAIMRGLAGEQETVLRGELLLAEALARTADGTGDDAYAEEARGIIDRLKAEGRYSPEVRALMADAEAILYPAP</sequence>
<dbReference type="SUPFAM" id="SSF48452">
    <property type="entry name" value="TPR-like"/>
    <property type="match status" value="2"/>
</dbReference>
<dbReference type="Gene3D" id="1.25.40.10">
    <property type="entry name" value="Tetratricopeptide repeat domain"/>
    <property type="match status" value="2"/>
</dbReference>
<accession>A0A371RHC8</accession>
<reference evidence="3 4" key="1">
    <citation type="submission" date="2018-08" db="EMBL/GenBank/DDBJ databases">
        <title>Parvularcula sp. SM1705, isolated from surface water of the South Sea China.</title>
        <authorList>
            <person name="Sun L."/>
        </authorList>
    </citation>
    <scope>NUCLEOTIDE SEQUENCE [LARGE SCALE GENOMIC DNA]</scope>
    <source>
        <strain evidence="3 4">SM1705</strain>
    </source>
</reference>
<gene>
    <name evidence="3" type="ORF">DX908_05795</name>
</gene>
<organism evidence="3 4">
    <name type="scientific">Parvularcula marina</name>
    <dbReference type="NCBI Taxonomy" id="2292771"/>
    <lineage>
        <taxon>Bacteria</taxon>
        <taxon>Pseudomonadati</taxon>
        <taxon>Pseudomonadota</taxon>
        <taxon>Alphaproteobacteria</taxon>
        <taxon>Parvularculales</taxon>
        <taxon>Parvularculaceae</taxon>
        <taxon>Parvularcula</taxon>
    </lineage>
</organism>
<dbReference type="InterPro" id="IPR011990">
    <property type="entry name" value="TPR-like_helical_dom_sf"/>
</dbReference>
<feature type="transmembrane region" description="Helical" evidence="2">
    <location>
        <begin position="48"/>
        <end position="72"/>
    </location>
</feature>
<evidence type="ECO:0000256" key="1">
    <source>
        <dbReference type="SAM" id="MobiDB-lite"/>
    </source>
</evidence>
<dbReference type="AlphaFoldDB" id="A0A371RHC8"/>
<comment type="caution">
    <text evidence="3">The sequence shown here is derived from an EMBL/GenBank/DDBJ whole genome shotgun (WGS) entry which is preliminary data.</text>
</comment>
<evidence type="ECO:0000313" key="4">
    <source>
        <dbReference type="Proteomes" id="UP000264589"/>
    </source>
</evidence>
<keyword evidence="4" id="KW-1185">Reference proteome</keyword>
<keyword evidence="2" id="KW-0472">Membrane</keyword>
<evidence type="ECO:0000313" key="3">
    <source>
        <dbReference type="EMBL" id="RFB04835.1"/>
    </source>
</evidence>
<dbReference type="SMART" id="SM00028">
    <property type="entry name" value="TPR"/>
    <property type="match status" value="5"/>
</dbReference>